<reference evidence="1" key="1">
    <citation type="submission" date="2020-09" db="EMBL/GenBank/DDBJ databases">
        <title>Hoyosella lacisalsi sp. nov., a halotolerant actinobacterium isolated from soil of Lake Gudzhirganskoe.</title>
        <authorList>
            <person name="Yang Q."/>
            <person name="Guo P.Y."/>
            <person name="Liu S.W."/>
            <person name="Li F.N."/>
            <person name="Sun C.H."/>
        </authorList>
    </citation>
    <scope>NUCLEOTIDE SEQUENCE</scope>
    <source>
        <strain evidence="1">G463</strain>
    </source>
</reference>
<gene>
    <name evidence="1" type="ORF">HT102_01430</name>
</gene>
<comment type="caution">
    <text evidence="1">The sequence shown here is derived from an EMBL/GenBank/DDBJ whole genome shotgun (WGS) entry which is preliminary data.</text>
</comment>
<dbReference type="EMBL" id="JACYWE010000001">
    <property type="protein sequence ID" value="MBD8505152.1"/>
    <property type="molecule type" value="Genomic_DNA"/>
</dbReference>
<organism evidence="1 2">
    <name type="scientific">Lolliginicoccus lacisalsi</name>
    <dbReference type="NCBI Taxonomy" id="2742202"/>
    <lineage>
        <taxon>Bacteria</taxon>
        <taxon>Bacillati</taxon>
        <taxon>Actinomycetota</taxon>
        <taxon>Actinomycetes</taxon>
        <taxon>Mycobacteriales</taxon>
        <taxon>Hoyosellaceae</taxon>
        <taxon>Lolliginicoccus</taxon>
    </lineage>
</organism>
<dbReference type="Proteomes" id="UP000642993">
    <property type="component" value="Unassembled WGS sequence"/>
</dbReference>
<sequence>MTRFARLGMYQQPELSPLDRGINGYEITHLDCYDIPAIDLTEHDVLIVQSTIDQDHLARHRSSIRQFLEAGGVLIYGGHLHRDWLPGAAPFVPVAKPSLAAYRIAEVADHPVFAGISAEDLCFRRGVAGFFARGQHAPPDGAEVLARLSGGEAVTYIDRVTTPGTILLQATCDLVGYGDGLEGPVARLTTQVLDWAAAEAREQRRPRQPGLAAVHSGSSILHRALTTGKYAQHLDGGLIYLPDLATADLSRYRGIILPERMHPGLIADAAPNLLRFLDSGGTLVAFSGGEPLPGFLPGVTWQHRPTNYWWWREPGASLGLWSPEPEHSLFDHVGIRDCTWHYHGVLEPPEGAQALVALPTGEALLYIDTVSTAGTLIVSTLDPLSHFGGYFMPATERFLDGFIPWLAQHTTTAGAPA</sequence>
<protein>
    <submittedName>
        <fullName evidence="1">Uncharacterized protein</fullName>
    </submittedName>
</protein>
<evidence type="ECO:0000313" key="2">
    <source>
        <dbReference type="Proteomes" id="UP000642993"/>
    </source>
</evidence>
<evidence type="ECO:0000313" key="1">
    <source>
        <dbReference type="EMBL" id="MBD8505152.1"/>
    </source>
</evidence>
<keyword evidence="2" id="KW-1185">Reference proteome</keyword>
<proteinExistence type="predicted"/>
<accession>A0A927JB28</accession>
<dbReference type="RefSeq" id="WP_192037623.1">
    <property type="nucleotide sequence ID" value="NZ_JACYWE010000001.1"/>
</dbReference>
<dbReference type="AlphaFoldDB" id="A0A927JB28"/>
<name>A0A927JB28_9ACTN</name>